<organism evidence="2">
    <name type="scientific">Chaetoceros debilis</name>
    <dbReference type="NCBI Taxonomy" id="122233"/>
    <lineage>
        <taxon>Eukaryota</taxon>
        <taxon>Sar</taxon>
        <taxon>Stramenopiles</taxon>
        <taxon>Ochrophyta</taxon>
        <taxon>Bacillariophyta</taxon>
        <taxon>Coscinodiscophyceae</taxon>
        <taxon>Chaetocerotophycidae</taxon>
        <taxon>Chaetocerotales</taxon>
        <taxon>Chaetocerotaceae</taxon>
        <taxon>Chaetoceros</taxon>
    </lineage>
</organism>
<name>A0A7S3QBW3_9STRA</name>
<evidence type="ECO:0000313" key="2">
    <source>
        <dbReference type="EMBL" id="CAE0472487.1"/>
    </source>
</evidence>
<reference evidence="2" key="1">
    <citation type="submission" date="2021-01" db="EMBL/GenBank/DDBJ databases">
        <authorList>
            <person name="Corre E."/>
            <person name="Pelletier E."/>
            <person name="Niang G."/>
            <person name="Scheremetjew M."/>
            <person name="Finn R."/>
            <person name="Kale V."/>
            <person name="Holt S."/>
            <person name="Cochrane G."/>
            <person name="Meng A."/>
            <person name="Brown T."/>
            <person name="Cohen L."/>
        </authorList>
    </citation>
    <scope>NUCLEOTIDE SEQUENCE</scope>
    <source>
        <strain evidence="2">MM31A-1</strain>
    </source>
</reference>
<dbReference type="SUPFAM" id="SSF49562">
    <property type="entry name" value="C2 domain (Calcium/lipid-binding domain, CaLB)"/>
    <property type="match status" value="1"/>
</dbReference>
<sequence length="317" mass="36264">MISRLLKVAKNNLSPWFERPYDGPECVVSVIGVDLVKGPNRHFDLLSKPDVSVECRHGNKVERTQIISNSYDPRFMWATMMPFRPKDGFLFTVHENNVILPDHVMGRAFITHEDAVRYMKDGDVPLLSIGTNIGTIKVKLVAPTSIKKEGKIIPLKDLNIEHFRRPELNHLYPEVTSSYSEWMVLYLLSLLRLGVVHMEGMTTNISPEKPGKKEDHEKTDNPDEKNKADGKIFTPTNMPKLTSDVPVEITRTNNHQSMPTSKDEIQEASKTPNKKKISMKRKNLKKSKLFRKSVRKNRKPKSDEMSNMTDEVSMALQ</sequence>
<dbReference type="Gene3D" id="2.60.40.150">
    <property type="entry name" value="C2 domain"/>
    <property type="match status" value="1"/>
</dbReference>
<proteinExistence type="predicted"/>
<accession>A0A7S3QBW3</accession>
<dbReference type="AlphaFoldDB" id="A0A7S3QBW3"/>
<dbReference type="InterPro" id="IPR035892">
    <property type="entry name" value="C2_domain_sf"/>
</dbReference>
<feature type="compositionally biased region" description="Polar residues" evidence="1">
    <location>
        <begin position="305"/>
        <end position="317"/>
    </location>
</feature>
<feature type="compositionally biased region" description="Basic residues" evidence="1">
    <location>
        <begin position="272"/>
        <end position="299"/>
    </location>
</feature>
<gene>
    <name evidence="2" type="ORF">CDEB00056_LOCUS17340</name>
</gene>
<evidence type="ECO:0008006" key="3">
    <source>
        <dbReference type="Google" id="ProtNLM"/>
    </source>
</evidence>
<feature type="compositionally biased region" description="Basic and acidic residues" evidence="1">
    <location>
        <begin position="209"/>
        <end position="230"/>
    </location>
</feature>
<feature type="compositionally biased region" description="Polar residues" evidence="1">
    <location>
        <begin position="250"/>
        <end position="260"/>
    </location>
</feature>
<dbReference type="EMBL" id="HBIO01022558">
    <property type="protein sequence ID" value="CAE0472487.1"/>
    <property type="molecule type" value="Transcribed_RNA"/>
</dbReference>
<feature type="region of interest" description="Disordered" evidence="1">
    <location>
        <begin position="202"/>
        <end position="317"/>
    </location>
</feature>
<evidence type="ECO:0000256" key="1">
    <source>
        <dbReference type="SAM" id="MobiDB-lite"/>
    </source>
</evidence>
<protein>
    <recommendedName>
        <fullName evidence="3">C2 domain-containing protein</fullName>
    </recommendedName>
</protein>